<organism evidence="1 2">
    <name type="scientific">Consotaella salsifontis</name>
    <dbReference type="NCBI Taxonomy" id="1365950"/>
    <lineage>
        <taxon>Bacteria</taxon>
        <taxon>Pseudomonadati</taxon>
        <taxon>Pseudomonadota</taxon>
        <taxon>Alphaproteobacteria</taxon>
        <taxon>Hyphomicrobiales</taxon>
        <taxon>Aurantimonadaceae</taxon>
        <taxon>Consotaella</taxon>
    </lineage>
</organism>
<evidence type="ECO:0008006" key="3">
    <source>
        <dbReference type="Google" id="ProtNLM"/>
    </source>
</evidence>
<dbReference type="AlphaFoldDB" id="A0A1T4TG27"/>
<accession>A0A1T4TG27</accession>
<dbReference type="RefSeq" id="WP_078710526.1">
    <property type="nucleotide sequence ID" value="NZ_FUXL01000031.1"/>
</dbReference>
<keyword evidence="2" id="KW-1185">Reference proteome</keyword>
<protein>
    <recommendedName>
        <fullName evidence="3">Adenine nucleotide alpha hydrolase</fullName>
    </recommendedName>
</protein>
<dbReference type="SUPFAM" id="SSF52402">
    <property type="entry name" value="Adenine nucleotide alpha hydrolases-like"/>
    <property type="match status" value="1"/>
</dbReference>
<dbReference type="Gene3D" id="3.40.50.620">
    <property type="entry name" value="HUPs"/>
    <property type="match status" value="1"/>
</dbReference>
<reference evidence="1 2" key="1">
    <citation type="submission" date="2017-02" db="EMBL/GenBank/DDBJ databases">
        <authorList>
            <person name="Peterson S.W."/>
        </authorList>
    </citation>
    <scope>NUCLEOTIDE SEQUENCE [LARGE SCALE GENOMIC DNA]</scope>
    <source>
        <strain evidence="1 2">USBA 369</strain>
    </source>
</reference>
<dbReference type="Proteomes" id="UP000190135">
    <property type="component" value="Unassembled WGS sequence"/>
</dbReference>
<dbReference type="OrthoDB" id="9776919at2"/>
<gene>
    <name evidence="1" type="ORF">SAMN05428963_1312</name>
</gene>
<dbReference type="EMBL" id="FUXL01000031">
    <property type="protein sequence ID" value="SKA39364.1"/>
    <property type="molecule type" value="Genomic_DNA"/>
</dbReference>
<dbReference type="STRING" id="1365950.SAMN05428963_1312"/>
<name>A0A1T4TG27_9HYPH</name>
<evidence type="ECO:0000313" key="2">
    <source>
        <dbReference type="Proteomes" id="UP000190135"/>
    </source>
</evidence>
<sequence>MTDDLQARLVSVLDRHDALAIAVSGGVDSMVLSFVAHRFSRADITAVHAVSPAVPLAATTRVEAHAARHGWRLKLLDAGEMNDPDYLANPINRCYFCKSNLYSRIREATALAIASGINTDDLGDFRPGLEAAKLNAVHHPFVEAGISKADIYALAERYGLDDLAALPAQPCLASRIETGIGVRRPDLAFIEKVETELAVFLPQAAALRCRVTRQGITVECDPFPKGEIVGAMSTLVEKLCVEDGRSFAGVKPYQRGSAFRHDLHA</sequence>
<evidence type="ECO:0000313" key="1">
    <source>
        <dbReference type="EMBL" id="SKA39364.1"/>
    </source>
</evidence>
<dbReference type="InterPro" id="IPR052188">
    <property type="entry name" value="Ni-pincer_cofactor_biosynth"/>
</dbReference>
<dbReference type="InterPro" id="IPR014729">
    <property type="entry name" value="Rossmann-like_a/b/a_fold"/>
</dbReference>
<proteinExistence type="predicted"/>
<dbReference type="PANTHER" id="PTHR43169:SF2">
    <property type="entry name" value="NAD_GMP SYNTHASE DOMAIN-CONTAINING PROTEIN"/>
    <property type="match status" value="1"/>
</dbReference>
<dbReference type="PANTHER" id="PTHR43169">
    <property type="entry name" value="EXSB FAMILY PROTEIN"/>
    <property type="match status" value="1"/>
</dbReference>